<dbReference type="Proteomes" id="UP001195769">
    <property type="component" value="Unassembled WGS sequence"/>
</dbReference>
<comment type="caution">
    <text evidence="2">The sequence shown here is derived from an EMBL/GenBank/DDBJ whole genome shotgun (WGS) entry which is preliminary data.</text>
</comment>
<proteinExistence type="predicted"/>
<evidence type="ECO:0000313" key="3">
    <source>
        <dbReference type="Proteomes" id="UP001195769"/>
    </source>
</evidence>
<evidence type="ECO:0000313" key="2">
    <source>
        <dbReference type="EMBL" id="KAG1899753.1"/>
    </source>
</evidence>
<keyword evidence="3" id="KW-1185">Reference proteome</keyword>
<dbReference type="InterPro" id="IPR000210">
    <property type="entry name" value="BTB/POZ_dom"/>
</dbReference>
<dbReference type="RefSeq" id="XP_041225329.1">
    <property type="nucleotide sequence ID" value="XM_041361832.1"/>
</dbReference>
<dbReference type="GeneID" id="64656130"/>
<organism evidence="2 3">
    <name type="scientific">Suillus fuscotomentosus</name>
    <dbReference type="NCBI Taxonomy" id="1912939"/>
    <lineage>
        <taxon>Eukaryota</taxon>
        <taxon>Fungi</taxon>
        <taxon>Dikarya</taxon>
        <taxon>Basidiomycota</taxon>
        <taxon>Agaricomycotina</taxon>
        <taxon>Agaricomycetes</taxon>
        <taxon>Agaricomycetidae</taxon>
        <taxon>Boletales</taxon>
        <taxon>Suillineae</taxon>
        <taxon>Suillaceae</taxon>
        <taxon>Suillus</taxon>
    </lineage>
</organism>
<protein>
    <recommendedName>
        <fullName evidence="1">BTB domain-containing protein</fullName>
    </recommendedName>
</protein>
<dbReference type="Gene3D" id="3.30.710.10">
    <property type="entry name" value="Potassium Channel Kv1.1, Chain A"/>
    <property type="match status" value="1"/>
</dbReference>
<accession>A0AAD4E4U4</accession>
<feature type="domain" description="BTB" evidence="1">
    <location>
        <begin position="79"/>
        <end position="146"/>
    </location>
</feature>
<gene>
    <name evidence="2" type="ORF">F5891DRAFT_1036216</name>
</gene>
<dbReference type="PROSITE" id="PS50097">
    <property type="entry name" value="BTB"/>
    <property type="match status" value="1"/>
</dbReference>
<sequence>MFASVRRRRSSHRVLLLLMANLTNVTTSRRALLTLIPVSLAAGLTYWLSWRTTSSKASLCTTMTTEPHNARQHPTYWFNDGSIVIRSRSMSNKEVCFKLHGSLLRRQSRFVQRMLDSEISADSEVLIPPELGVQVQDLTALLEHLYHDTPLSAQAPFSHVAAILRVSSPDQLDLPGVHMSARAYFVSMFPQGPQPFAHPRNHLEEALALAHSYQIPSIRKGIYYSLVTTSEFEPEDDDLDLENSIKSNGLPGSSSTPHLVLPPTDVKRCRSLMTGIVEHFTPVLFTPPATPHMACTDVFADKWMLLVITPAITDSGVCKPLEMLEQIKQIDWAAEGLCAACVREKTQEWTQEQEDVWEKMNSWLNPEGTKQSLV</sequence>
<evidence type="ECO:0000259" key="1">
    <source>
        <dbReference type="PROSITE" id="PS50097"/>
    </source>
</evidence>
<name>A0AAD4E4U4_9AGAM</name>
<dbReference type="InterPro" id="IPR011333">
    <property type="entry name" value="SKP1/BTB/POZ_sf"/>
</dbReference>
<dbReference type="AlphaFoldDB" id="A0AAD4E4U4"/>
<reference evidence="2" key="1">
    <citation type="journal article" date="2020" name="New Phytol.">
        <title>Comparative genomics reveals dynamic genome evolution in host specialist ectomycorrhizal fungi.</title>
        <authorList>
            <person name="Lofgren L.A."/>
            <person name="Nguyen N.H."/>
            <person name="Vilgalys R."/>
            <person name="Ruytinx J."/>
            <person name="Liao H.L."/>
            <person name="Branco S."/>
            <person name="Kuo A."/>
            <person name="LaButti K."/>
            <person name="Lipzen A."/>
            <person name="Andreopoulos W."/>
            <person name="Pangilinan J."/>
            <person name="Riley R."/>
            <person name="Hundley H."/>
            <person name="Na H."/>
            <person name="Barry K."/>
            <person name="Grigoriev I.V."/>
            <person name="Stajich J.E."/>
            <person name="Kennedy P.G."/>
        </authorList>
    </citation>
    <scope>NUCLEOTIDE SEQUENCE</scope>
    <source>
        <strain evidence="2">FC203</strain>
    </source>
</reference>
<dbReference type="EMBL" id="JABBWK010000030">
    <property type="protein sequence ID" value="KAG1899753.1"/>
    <property type="molecule type" value="Genomic_DNA"/>
</dbReference>